<keyword evidence="3" id="KW-1185">Reference proteome</keyword>
<evidence type="ECO:0000313" key="2">
    <source>
        <dbReference type="EMBL" id="KAH3801675.1"/>
    </source>
</evidence>
<evidence type="ECO:0000313" key="3">
    <source>
        <dbReference type="Proteomes" id="UP000828390"/>
    </source>
</evidence>
<dbReference type="Proteomes" id="UP000828390">
    <property type="component" value="Unassembled WGS sequence"/>
</dbReference>
<reference evidence="2" key="1">
    <citation type="journal article" date="2019" name="bioRxiv">
        <title>The Genome of the Zebra Mussel, Dreissena polymorpha: A Resource for Invasive Species Research.</title>
        <authorList>
            <person name="McCartney M.A."/>
            <person name="Auch B."/>
            <person name="Kono T."/>
            <person name="Mallez S."/>
            <person name="Zhang Y."/>
            <person name="Obille A."/>
            <person name="Becker A."/>
            <person name="Abrahante J.E."/>
            <person name="Garbe J."/>
            <person name="Badalamenti J.P."/>
            <person name="Herman A."/>
            <person name="Mangelson H."/>
            <person name="Liachko I."/>
            <person name="Sullivan S."/>
            <person name="Sone E.D."/>
            <person name="Koren S."/>
            <person name="Silverstein K.A.T."/>
            <person name="Beckman K.B."/>
            <person name="Gohl D.M."/>
        </authorList>
    </citation>
    <scope>NUCLEOTIDE SEQUENCE</scope>
    <source>
        <strain evidence="2">Duluth1</strain>
        <tissue evidence="2">Whole animal</tissue>
    </source>
</reference>
<dbReference type="AlphaFoldDB" id="A0A9D4FSE9"/>
<sequence length="63" mass="6552">MAPAKDEALEASQAQVTFNIKADVHPHPDDASSPDSGPQANTDHVAPGEARLLLMASSSLTKN</sequence>
<feature type="region of interest" description="Disordered" evidence="1">
    <location>
        <begin position="16"/>
        <end position="47"/>
    </location>
</feature>
<protein>
    <submittedName>
        <fullName evidence="2">Uncharacterized protein</fullName>
    </submittedName>
</protein>
<proteinExistence type="predicted"/>
<reference evidence="2" key="2">
    <citation type="submission" date="2020-11" db="EMBL/GenBank/DDBJ databases">
        <authorList>
            <person name="McCartney M.A."/>
            <person name="Auch B."/>
            <person name="Kono T."/>
            <person name="Mallez S."/>
            <person name="Becker A."/>
            <person name="Gohl D.M."/>
            <person name="Silverstein K.A.T."/>
            <person name="Koren S."/>
            <person name="Bechman K.B."/>
            <person name="Herman A."/>
            <person name="Abrahante J.E."/>
            <person name="Garbe J."/>
        </authorList>
    </citation>
    <scope>NUCLEOTIDE SEQUENCE</scope>
    <source>
        <strain evidence="2">Duluth1</strain>
        <tissue evidence="2">Whole animal</tissue>
    </source>
</reference>
<comment type="caution">
    <text evidence="2">The sequence shown here is derived from an EMBL/GenBank/DDBJ whole genome shotgun (WGS) entry which is preliminary data.</text>
</comment>
<accession>A0A9D4FSE9</accession>
<name>A0A9D4FSE9_DREPO</name>
<evidence type="ECO:0000256" key="1">
    <source>
        <dbReference type="SAM" id="MobiDB-lite"/>
    </source>
</evidence>
<organism evidence="2 3">
    <name type="scientific">Dreissena polymorpha</name>
    <name type="common">Zebra mussel</name>
    <name type="synonym">Mytilus polymorpha</name>
    <dbReference type="NCBI Taxonomy" id="45954"/>
    <lineage>
        <taxon>Eukaryota</taxon>
        <taxon>Metazoa</taxon>
        <taxon>Spiralia</taxon>
        <taxon>Lophotrochozoa</taxon>
        <taxon>Mollusca</taxon>
        <taxon>Bivalvia</taxon>
        <taxon>Autobranchia</taxon>
        <taxon>Heteroconchia</taxon>
        <taxon>Euheterodonta</taxon>
        <taxon>Imparidentia</taxon>
        <taxon>Neoheterodontei</taxon>
        <taxon>Myida</taxon>
        <taxon>Dreissenoidea</taxon>
        <taxon>Dreissenidae</taxon>
        <taxon>Dreissena</taxon>
    </lineage>
</organism>
<dbReference type="EMBL" id="JAIWYP010000007">
    <property type="protein sequence ID" value="KAH3801675.1"/>
    <property type="molecule type" value="Genomic_DNA"/>
</dbReference>
<feature type="compositionally biased region" description="Polar residues" evidence="1">
    <location>
        <begin position="33"/>
        <end position="42"/>
    </location>
</feature>
<gene>
    <name evidence="2" type="ORF">DPMN_155333</name>
</gene>